<feature type="region of interest" description="Disordered" evidence="1">
    <location>
        <begin position="746"/>
        <end position="772"/>
    </location>
</feature>
<evidence type="ECO:0000259" key="2">
    <source>
        <dbReference type="PROSITE" id="PS50053"/>
    </source>
</evidence>
<feature type="compositionally biased region" description="Low complexity" evidence="1">
    <location>
        <begin position="101"/>
        <end position="115"/>
    </location>
</feature>
<dbReference type="InterPro" id="IPR029071">
    <property type="entry name" value="Ubiquitin-like_domsf"/>
</dbReference>
<dbReference type="PROSITE" id="PS50053">
    <property type="entry name" value="UBIQUITIN_2"/>
    <property type="match status" value="1"/>
</dbReference>
<dbReference type="GO" id="GO:0071818">
    <property type="term" value="C:BAT3 complex"/>
    <property type="evidence" value="ECO:0007669"/>
    <property type="project" value="TreeGrafter"/>
</dbReference>
<comment type="caution">
    <text evidence="3">The sequence shown here is derived from an EMBL/GenBank/DDBJ whole genome shotgun (WGS) entry which is preliminary data.</text>
</comment>
<dbReference type="GO" id="GO:0051787">
    <property type="term" value="F:misfolded protein binding"/>
    <property type="evidence" value="ECO:0007669"/>
    <property type="project" value="TreeGrafter"/>
</dbReference>
<organism evidence="3 4">
    <name type="scientific">Striga asiatica</name>
    <name type="common">Asiatic witchweed</name>
    <name type="synonym">Buchnera asiatica</name>
    <dbReference type="NCBI Taxonomy" id="4170"/>
    <lineage>
        <taxon>Eukaryota</taxon>
        <taxon>Viridiplantae</taxon>
        <taxon>Streptophyta</taxon>
        <taxon>Embryophyta</taxon>
        <taxon>Tracheophyta</taxon>
        <taxon>Spermatophyta</taxon>
        <taxon>Magnoliopsida</taxon>
        <taxon>eudicotyledons</taxon>
        <taxon>Gunneridae</taxon>
        <taxon>Pentapetalae</taxon>
        <taxon>asterids</taxon>
        <taxon>lamiids</taxon>
        <taxon>Lamiales</taxon>
        <taxon>Orobanchaceae</taxon>
        <taxon>Buchnereae</taxon>
        <taxon>Striga</taxon>
    </lineage>
</organism>
<feature type="region of interest" description="Disordered" evidence="1">
    <location>
        <begin position="444"/>
        <end position="464"/>
    </location>
</feature>
<dbReference type="OrthoDB" id="267397at2759"/>
<dbReference type="AlphaFoldDB" id="A0A5A7Q1R5"/>
<dbReference type="Pfam" id="PF00240">
    <property type="entry name" value="ubiquitin"/>
    <property type="match status" value="1"/>
</dbReference>
<dbReference type="InterPro" id="IPR000626">
    <property type="entry name" value="Ubiquitin-like_dom"/>
</dbReference>
<evidence type="ECO:0000313" key="3">
    <source>
        <dbReference type="EMBL" id="GER38778.1"/>
    </source>
</evidence>
<dbReference type="SMART" id="SM00213">
    <property type="entry name" value="UBQ"/>
    <property type="match status" value="1"/>
</dbReference>
<feature type="compositionally biased region" description="Polar residues" evidence="1">
    <location>
        <begin position="516"/>
        <end position="532"/>
    </location>
</feature>
<dbReference type="Proteomes" id="UP000325081">
    <property type="component" value="Unassembled WGS sequence"/>
</dbReference>
<evidence type="ECO:0000256" key="1">
    <source>
        <dbReference type="SAM" id="MobiDB-lite"/>
    </source>
</evidence>
<feature type="compositionally biased region" description="Polar residues" evidence="1">
    <location>
        <begin position="634"/>
        <end position="657"/>
    </location>
</feature>
<accession>A0A5A7Q1R5</accession>
<dbReference type="EMBL" id="BKCP01005516">
    <property type="protein sequence ID" value="GER38778.1"/>
    <property type="molecule type" value="Genomic_DNA"/>
</dbReference>
<dbReference type="GO" id="GO:0031593">
    <property type="term" value="F:polyubiquitin modification-dependent protein binding"/>
    <property type="evidence" value="ECO:0007669"/>
    <property type="project" value="TreeGrafter"/>
</dbReference>
<feature type="compositionally biased region" description="Basic and acidic residues" evidence="1">
    <location>
        <begin position="562"/>
        <end position="571"/>
    </location>
</feature>
<gene>
    <name evidence="3" type="ORF">STAS_15305</name>
</gene>
<feature type="compositionally biased region" description="Polar residues" evidence="1">
    <location>
        <begin position="612"/>
        <end position="624"/>
    </location>
</feature>
<sequence>MENRPPGDDSVASDTAVENSGPALHVNIKTLDSRIFSFLVDRNTLVSAFKEKIAQEVSVPVGQQRLIFRGKILKDDHILSEYLTDVEHGDTLHLVERQPQTSPGSNTGAAASSNSSGGGQDTAAGGPLNRIGQISQSVVLGTLNLGDPGESLGSDLSRVIGGVLSSLGMGYPVGGMQPGLQTSDGNRAEQTQANAGSQRQGGNQFGLYQALNGQSASRPTQNPVGATMAVPSLNAPIPDSLNTLTEFINRMELALSQNGTQQDQSADASGSLPTPQLPTNLHGFPTVEALTTVMRHAQRLLSDHVVRALSQTAGLLDQDGRSSDLAVRGQVLSETVQLGVAMQHLGALFLELGRTILNLRVGQFSDQSYVNAGPAVYISPSGPNPIMVQPFPLQTTSLFGGSSGATQNRLAIVPPFGSVTRNVNIHIHTAAALASIVPVVGNRSPNGEEVQGQQGSGASGELGQAQVPTGVNVTTTSVPLRPGAVGGSQAINPGGPVFTNVSSLNDYIRDIAASRRNGSQAPSGGLANQGQPPGSGVRYNETSRQPSYFSSSTAGEATRTAVTDKQKEKTDPSSSPGGGAHMSGSSGVPLGLGLGDLQPKKPAKVQAKTTDHASSSRTVGQQVLATGENPNPLPSGQSSEPERGSNVNLPPSRQITNDNVDIADSMSQILSSSSVDGLLARLAQYTGVGSPEVLRNLLQQVTQNPVMRNPLNQLAEQVQNRSFDLSTNMQQMMPAISQALGGITAIPQMNPPQGQVSPGSSSRRDVTQTNDDPQINLREVVQRLEEQNSFGEIFCSLVRVAERLGSSGNSEENIANAICNLGLAQEFMDMFLHDLSARVEDGM</sequence>
<dbReference type="PANTHER" id="PTHR15204">
    <property type="entry name" value="LARGE PROLINE-RICH PROTEIN BAG6"/>
    <property type="match status" value="1"/>
</dbReference>
<reference evidence="4" key="1">
    <citation type="journal article" date="2019" name="Curr. Biol.">
        <title>Genome Sequence of Striga asiatica Provides Insight into the Evolution of Plant Parasitism.</title>
        <authorList>
            <person name="Yoshida S."/>
            <person name="Kim S."/>
            <person name="Wafula E.K."/>
            <person name="Tanskanen J."/>
            <person name="Kim Y.M."/>
            <person name="Honaas L."/>
            <person name="Yang Z."/>
            <person name="Spallek T."/>
            <person name="Conn C.E."/>
            <person name="Ichihashi Y."/>
            <person name="Cheong K."/>
            <person name="Cui S."/>
            <person name="Der J.P."/>
            <person name="Gundlach H."/>
            <person name="Jiao Y."/>
            <person name="Hori C."/>
            <person name="Ishida J.K."/>
            <person name="Kasahara H."/>
            <person name="Kiba T."/>
            <person name="Kim M.S."/>
            <person name="Koo N."/>
            <person name="Laohavisit A."/>
            <person name="Lee Y.H."/>
            <person name="Lumba S."/>
            <person name="McCourt P."/>
            <person name="Mortimer J.C."/>
            <person name="Mutuku J.M."/>
            <person name="Nomura T."/>
            <person name="Sasaki-Sekimoto Y."/>
            <person name="Seto Y."/>
            <person name="Wang Y."/>
            <person name="Wakatake T."/>
            <person name="Sakakibara H."/>
            <person name="Demura T."/>
            <person name="Yamaguchi S."/>
            <person name="Yoneyama K."/>
            <person name="Manabe R.I."/>
            <person name="Nelson D.C."/>
            <person name="Schulman A.H."/>
            <person name="Timko M.P."/>
            <person name="dePamphilis C.W."/>
            <person name="Choi D."/>
            <person name="Shirasu K."/>
        </authorList>
    </citation>
    <scope>NUCLEOTIDE SEQUENCE [LARGE SCALE GENOMIC DNA]</scope>
    <source>
        <strain evidence="4">cv. UVA1</strain>
    </source>
</reference>
<feature type="region of interest" description="Disordered" evidence="1">
    <location>
        <begin position="257"/>
        <end position="280"/>
    </location>
</feature>
<proteinExistence type="predicted"/>
<dbReference type="SUPFAM" id="SSF54236">
    <property type="entry name" value="Ubiquitin-like"/>
    <property type="match status" value="1"/>
</dbReference>
<dbReference type="FunFam" id="3.10.20.90:FF:000154">
    <property type="entry name" value="Large proline-rich protein BAG6"/>
    <property type="match status" value="1"/>
</dbReference>
<evidence type="ECO:0000313" key="4">
    <source>
        <dbReference type="Proteomes" id="UP000325081"/>
    </source>
</evidence>
<protein>
    <submittedName>
        <fullName evidence="3">Ubiquitin family protein</fullName>
    </submittedName>
</protein>
<name>A0A5A7Q1R5_STRAF</name>
<feature type="compositionally biased region" description="Polar residues" evidence="1">
    <location>
        <begin position="540"/>
        <end position="561"/>
    </location>
</feature>
<feature type="region of interest" description="Disordered" evidence="1">
    <location>
        <begin position="516"/>
        <end position="657"/>
    </location>
</feature>
<dbReference type="Gene3D" id="3.10.20.90">
    <property type="entry name" value="Phosphatidylinositol 3-kinase Catalytic Subunit, Chain A, domain 1"/>
    <property type="match status" value="1"/>
</dbReference>
<feature type="domain" description="Ubiquitin-like" evidence="2">
    <location>
        <begin position="24"/>
        <end position="101"/>
    </location>
</feature>
<feature type="compositionally biased region" description="Low complexity" evidence="1">
    <location>
        <begin position="751"/>
        <end position="761"/>
    </location>
</feature>
<keyword evidence="4" id="KW-1185">Reference proteome</keyword>
<dbReference type="GO" id="GO:0036503">
    <property type="term" value="P:ERAD pathway"/>
    <property type="evidence" value="ECO:0007669"/>
    <property type="project" value="TreeGrafter"/>
</dbReference>
<feature type="compositionally biased region" description="Polar residues" evidence="1">
    <location>
        <begin position="257"/>
        <end position="279"/>
    </location>
</feature>
<feature type="region of interest" description="Disordered" evidence="1">
    <location>
        <begin position="97"/>
        <end position="128"/>
    </location>
</feature>
<dbReference type="PANTHER" id="PTHR15204:SF5">
    <property type="entry name" value="LARGE PROLINE-RICH PROTEIN BAG6 ISOFORM X1"/>
    <property type="match status" value="1"/>
</dbReference>